<dbReference type="SUPFAM" id="SSF50370">
    <property type="entry name" value="Ricin B-like lectins"/>
    <property type="match status" value="1"/>
</dbReference>
<dbReference type="PROSITE" id="PS50231">
    <property type="entry name" value="RICIN_B_LECTIN"/>
    <property type="match status" value="1"/>
</dbReference>
<dbReference type="GO" id="GO:0004222">
    <property type="term" value="F:metalloendopeptidase activity"/>
    <property type="evidence" value="ECO:0007669"/>
    <property type="project" value="UniProtKB-UniRule"/>
</dbReference>
<dbReference type="GO" id="GO:0008270">
    <property type="term" value="F:zinc ion binding"/>
    <property type="evidence" value="ECO:0007669"/>
    <property type="project" value="UniProtKB-UniRule"/>
</dbReference>
<dbReference type="AlphaFoldDB" id="A0A1G9UMH1"/>
<evidence type="ECO:0000256" key="1">
    <source>
        <dbReference type="PROSITE-ProRule" id="PRU01211"/>
    </source>
</evidence>
<keyword evidence="4" id="KW-1185">Reference proteome</keyword>
<dbReference type="Proteomes" id="UP000183200">
    <property type="component" value="Unassembled WGS sequence"/>
</dbReference>
<accession>A0A1G9UMH1</accession>
<feature type="domain" description="Peptidase M12A" evidence="2">
    <location>
        <begin position="92"/>
        <end position="289"/>
    </location>
</feature>
<proteinExistence type="predicted"/>
<dbReference type="OrthoDB" id="8455098at2"/>
<feature type="active site" evidence="1">
    <location>
        <position position="190"/>
    </location>
</feature>
<dbReference type="CDD" id="cd00161">
    <property type="entry name" value="beta-trefoil_Ricin-like"/>
    <property type="match status" value="1"/>
</dbReference>
<sequence length="436" mass="47631">MKPIFKPILGLCLVATVLFSCKKNIGNADADPTTSGKSGDTVVHKLSINGHVNIVKEINDEFFYADDIILNKQQFNALKKLSLSGLSSVERATTVQNFLSTWPGAKVYYQYPTTDGLTTAQHNSFKATIDLALDRLTDSTGIQFIQRTTQPEYMQFKKSTGNNSPLGWFPGRVNTVNMFNYTHLGITMHEVMHSLGVMHEQCRPDRNSYVIVDISKVSSGNAHNYNIFSDYAGQGPFDFNSVMLYSSTSFAIDVNDPPMTRLDGTTFTGQRANISTGDAAGLRSLYFPAASEGIYRISPAYLSTKSIDITGASTTNGTDIILYANSTGNNQRFRIRKLADHSYQFKSVLDTTKVLTVEGASTVSGAQVEISTNTNGNSQKFNLYNRGNDGFSFAPKHATSLRLAVKDGSSADLAKIVVVTANTASAAQRFKLTKLN</sequence>
<dbReference type="PANTHER" id="PTHR10127:SF850">
    <property type="entry name" value="METALLOENDOPEPTIDASE"/>
    <property type="match status" value="1"/>
</dbReference>
<evidence type="ECO:0000313" key="4">
    <source>
        <dbReference type="Proteomes" id="UP000183200"/>
    </source>
</evidence>
<dbReference type="PROSITE" id="PS51257">
    <property type="entry name" value="PROKAR_LIPOPROTEIN"/>
    <property type="match status" value="1"/>
</dbReference>
<comment type="cofactor">
    <cofactor evidence="1">
        <name>Zn(2+)</name>
        <dbReference type="ChEBI" id="CHEBI:29105"/>
    </cofactor>
    <text evidence="1">Binds 1 zinc ion per subunit.</text>
</comment>
<dbReference type="Gene3D" id="2.80.10.50">
    <property type="match status" value="1"/>
</dbReference>
<dbReference type="InterPro" id="IPR000772">
    <property type="entry name" value="Ricin_B_lectin"/>
</dbReference>
<dbReference type="Pfam" id="PF01400">
    <property type="entry name" value="Astacin"/>
    <property type="match status" value="1"/>
</dbReference>
<comment type="caution">
    <text evidence="1">Lacks conserved residue(s) required for the propagation of feature annotation.</text>
</comment>
<dbReference type="InterPro" id="IPR006026">
    <property type="entry name" value="Peptidase_Metallo"/>
</dbReference>
<dbReference type="Pfam" id="PF14200">
    <property type="entry name" value="RicinB_lectin_2"/>
    <property type="match status" value="1"/>
</dbReference>
<dbReference type="PRINTS" id="PR00480">
    <property type="entry name" value="ASTACIN"/>
</dbReference>
<keyword evidence="1" id="KW-0482">Metalloprotease</keyword>
<feature type="binding site" evidence="1">
    <location>
        <position position="189"/>
    </location>
    <ligand>
        <name>Zn(2+)</name>
        <dbReference type="ChEBI" id="CHEBI:29105"/>
        <note>catalytic</note>
    </ligand>
</feature>
<dbReference type="InterPro" id="IPR024079">
    <property type="entry name" value="MetalloPept_cat_dom_sf"/>
</dbReference>
<dbReference type="InterPro" id="IPR001506">
    <property type="entry name" value="Peptidase_M12A"/>
</dbReference>
<keyword evidence="3" id="KW-0430">Lectin</keyword>
<dbReference type="PROSITE" id="PS51864">
    <property type="entry name" value="ASTACIN"/>
    <property type="match status" value="1"/>
</dbReference>
<dbReference type="SMART" id="SM00458">
    <property type="entry name" value="RICIN"/>
    <property type="match status" value="1"/>
</dbReference>
<dbReference type="PANTHER" id="PTHR10127">
    <property type="entry name" value="DISCOIDIN, CUB, EGF, LAMININ , AND ZINC METALLOPROTEASE DOMAIN CONTAINING"/>
    <property type="match status" value="1"/>
</dbReference>
<dbReference type="GO" id="GO:0030246">
    <property type="term" value="F:carbohydrate binding"/>
    <property type="evidence" value="ECO:0007669"/>
    <property type="project" value="UniProtKB-KW"/>
</dbReference>
<feature type="binding site" evidence="1">
    <location>
        <position position="199"/>
    </location>
    <ligand>
        <name>Zn(2+)</name>
        <dbReference type="ChEBI" id="CHEBI:29105"/>
        <note>catalytic</note>
    </ligand>
</feature>
<keyword evidence="1" id="KW-0378">Hydrolase</keyword>
<dbReference type="Gene3D" id="3.40.390.10">
    <property type="entry name" value="Collagenase (Catalytic Domain)"/>
    <property type="match status" value="1"/>
</dbReference>
<dbReference type="SMART" id="SM00235">
    <property type="entry name" value="ZnMc"/>
    <property type="match status" value="1"/>
</dbReference>
<dbReference type="InterPro" id="IPR035992">
    <property type="entry name" value="Ricin_B-like_lectins"/>
</dbReference>
<evidence type="ECO:0000313" key="3">
    <source>
        <dbReference type="EMBL" id="SDM61140.1"/>
    </source>
</evidence>
<organism evidence="3 4">
    <name type="scientific">Pedobacter steynii</name>
    <dbReference type="NCBI Taxonomy" id="430522"/>
    <lineage>
        <taxon>Bacteria</taxon>
        <taxon>Pseudomonadati</taxon>
        <taxon>Bacteroidota</taxon>
        <taxon>Sphingobacteriia</taxon>
        <taxon>Sphingobacteriales</taxon>
        <taxon>Sphingobacteriaceae</taxon>
        <taxon>Pedobacter</taxon>
    </lineage>
</organism>
<reference evidence="4" key="1">
    <citation type="submission" date="2016-10" db="EMBL/GenBank/DDBJ databases">
        <authorList>
            <person name="Varghese N."/>
            <person name="Submissions S."/>
        </authorList>
    </citation>
    <scope>NUCLEOTIDE SEQUENCE [LARGE SCALE GENOMIC DNA]</scope>
    <source>
        <strain evidence="4">DSM 19110</strain>
    </source>
</reference>
<feature type="binding site" evidence="1">
    <location>
        <position position="193"/>
    </location>
    <ligand>
        <name>Zn(2+)</name>
        <dbReference type="ChEBI" id="CHEBI:29105"/>
        <note>catalytic</note>
    </ligand>
</feature>
<dbReference type="EMBL" id="FNGY01000004">
    <property type="protein sequence ID" value="SDM61140.1"/>
    <property type="molecule type" value="Genomic_DNA"/>
</dbReference>
<dbReference type="GO" id="GO:0006508">
    <property type="term" value="P:proteolysis"/>
    <property type="evidence" value="ECO:0007669"/>
    <property type="project" value="UniProtKB-KW"/>
</dbReference>
<gene>
    <name evidence="3" type="ORF">SAMN05421820_104219</name>
</gene>
<keyword evidence="1" id="KW-0645">Protease</keyword>
<name>A0A1G9UMH1_9SPHI</name>
<dbReference type="RefSeq" id="WP_074607437.1">
    <property type="nucleotide sequence ID" value="NZ_FNGY01000004.1"/>
</dbReference>
<evidence type="ECO:0000259" key="2">
    <source>
        <dbReference type="PROSITE" id="PS51864"/>
    </source>
</evidence>
<protein>
    <submittedName>
        <fullName evidence="3">Ricin-type beta-trefoil lectin domain-like</fullName>
    </submittedName>
</protein>
<keyword evidence="1" id="KW-0862">Zinc</keyword>
<dbReference type="SUPFAM" id="SSF55486">
    <property type="entry name" value="Metalloproteases ('zincins'), catalytic domain"/>
    <property type="match status" value="1"/>
</dbReference>
<keyword evidence="1" id="KW-0479">Metal-binding</keyword>